<feature type="domain" description="Guanylate cyclase" evidence="4">
    <location>
        <begin position="72"/>
        <end position="209"/>
    </location>
</feature>
<accession>A0A017TDS3</accession>
<dbReference type="OrthoDB" id="222290at2"/>
<dbReference type="Proteomes" id="UP000019678">
    <property type="component" value="Unassembled WGS sequence"/>
</dbReference>
<dbReference type="InterPro" id="IPR041664">
    <property type="entry name" value="AAA_16"/>
</dbReference>
<comment type="caution">
    <text evidence="5">The sequence shown here is derived from an EMBL/GenBank/DDBJ whole genome shotgun (WGS) entry which is preliminary data.</text>
</comment>
<evidence type="ECO:0000256" key="2">
    <source>
        <dbReference type="ARBA" id="ARBA00022840"/>
    </source>
</evidence>
<evidence type="ECO:0000313" key="5">
    <source>
        <dbReference type="EMBL" id="EYF06960.1"/>
    </source>
</evidence>
<evidence type="ECO:0000256" key="3">
    <source>
        <dbReference type="SAM" id="MobiDB-lite"/>
    </source>
</evidence>
<evidence type="ECO:0000259" key="4">
    <source>
        <dbReference type="PROSITE" id="PS50125"/>
    </source>
</evidence>
<evidence type="ECO:0000313" key="6">
    <source>
        <dbReference type="Proteomes" id="UP000019678"/>
    </source>
</evidence>
<dbReference type="GO" id="GO:0005524">
    <property type="term" value="F:ATP binding"/>
    <property type="evidence" value="ECO:0007669"/>
    <property type="project" value="UniProtKB-KW"/>
</dbReference>
<dbReference type="PANTHER" id="PTHR16305">
    <property type="entry name" value="TESTICULAR SOLUBLE ADENYLYL CYCLASE"/>
    <property type="match status" value="1"/>
</dbReference>
<evidence type="ECO:0000256" key="1">
    <source>
        <dbReference type="ARBA" id="ARBA00022741"/>
    </source>
</evidence>
<name>A0A017TDS3_9BACT</name>
<dbReference type="SMART" id="SM00044">
    <property type="entry name" value="CYCc"/>
    <property type="match status" value="1"/>
</dbReference>
<dbReference type="GO" id="GO:0004016">
    <property type="term" value="F:adenylate cyclase activity"/>
    <property type="evidence" value="ECO:0007669"/>
    <property type="project" value="UniProtKB-ARBA"/>
</dbReference>
<dbReference type="eggNOG" id="COG2114">
    <property type="taxonomic scope" value="Bacteria"/>
</dbReference>
<dbReference type="Pfam" id="PF00211">
    <property type="entry name" value="Guanylate_cyc"/>
    <property type="match status" value="1"/>
</dbReference>
<dbReference type="InterPro" id="IPR001054">
    <property type="entry name" value="A/G_cyclase"/>
</dbReference>
<protein>
    <submittedName>
        <fullName evidence="5">Adenylate cyclase</fullName>
    </submittedName>
</protein>
<dbReference type="SUPFAM" id="SSF48452">
    <property type="entry name" value="TPR-like"/>
    <property type="match status" value="1"/>
</dbReference>
<dbReference type="PROSITE" id="PS50125">
    <property type="entry name" value="GUANYLATE_CYCLASE_2"/>
    <property type="match status" value="1"/>
</dbReference>
<dbReference type="SUPFAM" id="SSF55073">
    <property type="entry name" value="Nucleotide cyclase"/>
    <property type="match status" value="1"/>
</dbReference>
<keyword evidence="6" id="KW-1185">Reference proteome</keyword>
<feature type="region of interest" description="Disordered" evidence="3">
    <location>
        <begin position="40"/>
        <end position="69"/>
    </location>
</feature>
<sequence>MTGRSEGTAQTVPAVLERYEFLDKVGEGGFGDVYKARQQVKGSARGGTEAPHVVGPRSSTPRPSEGERRQVTVVCCTLSATGSEDDDLEVEELDALLDAEHEACAVIARRFGGHLDSALSDTTLFLFGYPTAREDDAQRAARAALAMIAEVHRRSVATAKRHEARVKMRVEMQVGVHTGIIVTRGSSGAASQRGHRIGGATPQTASRLSALAHAGEVLVSGATYRLLRARFELEEHSPSAQAGAPPEVYRLLGSRGTLGVRDLPLVGRERDLEALVERWQRARSGKGQIMLVSGEAGIGKSRLARALREQIGAEVHLALEGRCVQEAMNTPLHPFIDLLHRWLDPRREHAAEGKAALLGALLERHGFDLAEAMPLFTSLLALPLPAPYVALDLTPQRQRELTHGALLSLLFEASERASGLLVLEDLHWADASTLEVCTALASDASAGKLLAVFTARPGFTPPWSASVMPILQLGHLERADVVQMAAAIGGGRALSSEVVDWILARTDGVPLFVEELVQMLLESGTLVEREGHLVLAAGFDQTRIPSTLRDSLAARLDRLGPAREAAQVAAAIGRDFGFEVLRAVLDVDARKLREELDTLVAADLVYHRRRLRNPSYIFKHALVQDTAYDTMPKGRRREVHGRIARTLERDFPEVGEAQPEILARHWETAESLSKASTYLLHSGRRALGRGANKEAMASLKKGITLLDGLPEDNERWHQEFALRSALGGALVPVTGYAAPEVTDNLLQARELGEKIGDPTILFPVLYGLCTNNMSAGRREMTERCATQLSEFALAHPAPMRDVTAHFTVGVTHFYRGRLDQGWRALDQAIASYDTSMNPRFVELFGDDHGLFALGHRAWLEAMAGRADQARTSTCQARELAEHIGHPLTSILAMVFSVIVHRELRDVERTYELSEKVTSLVTAQGFPFWYVNVRRARGWARAMLGDHDDWAAEIEEISRSHELIEGMKPSLVLYRAALGEVYLRAGRHDDGLLAIDQAIADGWTSSVSFYQPEFLRLKGDLVAARSGDPEAGIPHYEQAIAVAQEHGAVYHELHAVTRLARALLSCRGGERAGKHLTETMAKMVEGHDTPVYREAAEVLTEIAAAGWR</sequence>
<proteinExistence type="predicted"/>
<dbReference type="eggNOG" id="COG3899">
    <property type="taxonomic scope" value="Bacteria"/>
</dbReference>
<dbReference type="Gene3D" id="3.30.70.1230">
    <property type="entry name" value="Nucleotide cyclase"/>
    <property type="match status" value="1"/>
</dbReference>
<keyword evidence="2" id="KW-0067">ATP-binding</keyword>
<dbReference type="GO" id="GO:0035556">
    <property type="term" value="P:intracellular signal transduction"/>
    <property type="evidence" value="ECO:0007669"/>
    <property type="project" value="InterPro"/>
</dbReference>
<dbReference type="InterPro" id="IPR029787">
    <property type="entry name" value="Nucleotide_cyclase"/>
</dbReference>
<dbReference type="InterPro" id="IPR011990">
    <property type="entry name" value="TPR-like_helical_dom_sf"/>
</dbReference>
<dbReference type="PANTHER" id="PTHR16305:SF28">
    <property type="entry name" value="GUANYLATE CYCLASE DOMAIN-CONTAINING PROTEIN"/>
    <property type="match status" value="1"/>
</dbReference>
<dbReference type="Pfam" id="PF13191">
    <property type="entry name" value="AAA_16"/>
    <property type="match status" value="1"/>
</dbReference>
<dbReference type="eggNOG" id="COG2909">
    <property type="taxonomic scope" value="Bacteria"/>
</dbReference>
<organism evidence="5 6">
    <name type="scientific">Chondromyces apiculatus DSM 436</name>
    <dbReference type="NCBI Taxonomy" id="1192034"/>
    <lineage>
        <taxon>Bacteria</taxon>
        <taxon>Pseudomonadati</taxon>
        <taxon>Myxococcota</taxon>
        <taxon>Polyangia</taxon>
        <taxon>Polyangiales</taxon>
        <taxon>Polyangiaceae</taxon>
        <taxon>Chondromyces</taxon>
    </lineage>
</organism>
<dbReference type="InterPro" id="IPR027417">
    <property type="entry name" value="P-loop_NTPase"/>
</dbReference>
<keyword evidence="1" id="KW-0547">Nucleotide-binding</keyword>
<dbReference type="SUPFAM" id="SSF52540">
    <property type="entry name" value="P-loop containing nucleoside triphosphate hydrolases"/>
    <property type="match status" value="1"/>
</dbReference>
<dbReference type="EMBL" id="ASRX01000013">
    <property type="protein sequence ID" value="EYF06960.1"/>
    <property type="molecule type" value="Genomic_DNA"/>
</dbReference>
<dbReference type="STRING" id="1192034.CAP_1219"/>
<dbReference type="GO" id="GO:0009190">
    <property type="term" value="P:cyclic nucleotide biosynthetic process"/>
    <property type="evidence" value="ECO:0007669"/>
    <property type="project" value="InterPro"/>
</dbReference>
<reference evidence="5 6" key="1">
    <citation type="submission" date="2013-05" db="EMBL/GenBank/DDBJ databases">
        <title>Genome assembly of Chondromyces apiculatus DSM 436.</title>
        <authorList>
            <person name="Sharma G."/>
            <person name="Khatri I."/>
            <person name="Kaur C."/>
            <person name="Mayilraj S."/>
            <person name="Subramanian S."/>
        </authorList>
    </citation>
    <scope>NUCLEOTIDE SEQUENCE [LARGE SCALE GENOMIC DNA]</scope>
    <source>
        <strain evidence="5 6">DSM 436</strain>
    </source>
</reference>
<gene>
    <name evidence="5" type="ORF">CAP_1219</name>
</gene>
<dbReference type="Gene3D" id="1.25.40.10">
    <property type="entry name" value="Tetratricopeptide repeat domain"/>
    <property type="match status" value="1"/>
</dbReference>
<dbReference type="AlphaFoldDB" id="A0A017TDS3"/>
<dbReference type="RefSeq" id="WP_052374602.1">
    <property type="nucleotide sequence ID" value="NZ_ASRX01000013.1"/>
</dbReference>
<dbReference type="GO" id="GO:0005737">
    <property type="term" value="C:cytoplasm"/>
    <property type="evidence" value="ECO:0007669"/>
    <property type="project" value="TreeGrafter"/>
</dbReference>